<gene>
    <name evidence="2" type="ORF">LCGC14_0474080</name>
</gene>
<evidence type="ECO:0000313" key="2">
    <source>
        <dbReference type="EMBL" id="KKN66208.1"/>
    </source>
</evidence>
<proteinExistence type="predicted"/>
<organism evidence="2">
    <name type="scientific">marine sediment metagenome</name>
    <dbReference type="NCBI Taxonomy" id="412755"/>
    <lineage>
        <taxon>unclassified sequences</taxon>
        <taxon>metagenomes</taxon>
        <taxon>ecological metagenomes</taxon>
    </lineage>
</organism>
<dbReference type="EMBL" id="LAZR01000508">
    <property type="protein sequence ID" value="KKN66208.1"/>
    <property type="molecule type" value="Genomic_DNA"/>
</dbReference>
<name>A0A0F9VK58_9ZZZZ</name>
<protein>
    <recommendedName>
        <fullName evidence="1">HNH endonuclease 5 domain-containing protein</fullName>
    </recommendedName>
</protein>
<dbReference type="Pfam" id="PF14279">
    <property type="entry name" value="HNH_5"/>
    <property type="match status" value="1"/>
</dbReference>
<accession>A0A0F9VK58</accession>
<feature type="domain" description="HNH endonuclease 5" evidence="1">
    <location>
        <begin position="5"/>
        <end position="51"/>
    </location>
</feature>
<reference evidence="2" key="1">
    <citation type="journal article" date="2015" name="Nature">
        <title>Complex archaea that bridge the gap between prokaryotes and eukaryotes.</title>
        <authorList>
            <person name="Spang A."/>
            <person name="Saw J.H."/>
            <person name="Jorgensen S.L."/>
            <person name="Zaremba-Niedzwiedzka K."/>
            <person name="Martijn J."/>
            <person name="Lind A.E."/>
            <person name="van Eijk R."/>
            <person name="Schleper C."/>
            <person name="Guy L."/>
            <person name="Ettema T.J."/>
        </authorList>
    </citation>
    <scope>NUCLEOTIDE SEQUENCE</scope>
</reference>
<sequence length="407" mass="47949">MTHKCIFCGNAISKKSIEHIIPQNVGGKLKSGKLICRNCNSNFGATIDKTLFDLYNLIETYLCFNKNYKKDVRINVRYKGEEFILTKKGPKRKHPKVILRNGDKIQLEFPSEKSARKYFNKIKKKNPNIDVEVLVRTAEEVRIPITEPLDFSSDASVEETWRECGKIVYEFLFYVNRSFFPSNTQFKDYVNGILGLNEFPICQWYGDYNPIERNKDNIYHIIVIEAREEEKIVIGYLEIYSCLKVILVIDDNYSGESFSKGYFQDLMEKKNEICDPLSKISLKREAIFELIQSCNIESNSSQYLHFFDFASCKARLYPMKLELQNIKAKIKTSKFHNLLELYKFVLKRLIEELRRLGLDDRDIEIINHLEFDDDLLYQINEIFSRLMKTFRKYEMSFDIIEEIVGLL</sequence>
<dbReference type="AlphaFoldDB" id="A0A0F9VK58"/>
<comment type="caution">
    <text evidence="2">The sequence shown here is derived from an EMBL/GenBank/DDBJ whole genome shotgun (WGS) entry which is preliminary data.</text>
</comment>
<evidence type="ECO:0000259" key="1">
    <source>
        <dbReference type="Pfam" id="PF14279"/>
    </source>
</evidence>
<dbReference type="InterPro" id="IPR029471">
    <property type="entry name" value="HNH_5"/>
</dbReference>